<dbReference type="EMBL" id="QGNW01000184">
    <property type="protein sequence ID" value="RVW87371.1"/>
    <property type="molecule type" value="Genomic_DNA"/>
</dbReference>
<feature type="compositionally biased region" description="Polar residues" evidence="1">
    <location>
        <begin position="480"/>
        <end position="497"/>
    </location>
</feature>
<dbReference type="PANTHER" id="PTHR33827">
    <property type="entry name" value="PROTEIN SAWADEE HOMEODOMAIN HOMOLOG 2"/>
    <property type="match status" value="1"/>
</dbReference>
<dbReference type="InterPro" id="IPR039276">
    <property type="entry name" value="SHH1/2"/>
</dbReference>
<protein>
    <recommendedName>
        <fullName evidence="2">SAWADEE domain-containing protein</fullName>
    </recommendedName>
</protein>
<evidence type="ECO:0000256" key="1">
    <source>
        <dbReference type="SAM" id="MobiDB-lite"/>
    </source>
</evidence>
<feature type="compositionally biased region" description="Basic residues" evidence="1">
    <location>
        <begin position="632"/>
        <end position="642"/>
    </location>
</feature>
<dbReference type="AlphaFoldDB" id="A0A438HSC5"/>
<dbReference type="Pfam" id="PF16719">
    <property type="entry name" value="SAWADEE"/>
    <property type="match status" value="1"/>
</dbReference>
<accession>A0A438HSC5</accession>
<feature type="region of interest" description="Disordered" evidence="1">
    <location>
        <begin position="472"/>
        <end position="499"/>
    </location>
</feature>
<name>A0A438HSC5_VITVI</name>
<gene>
    <name evidence="3" type="ORF">CK203_033626</name>
</gene>
<dbReference type="PANTHER" id="PTHR33827:SF9">
    <property type="entry name" value="SAWADEE DOMAIN-CONTAINING PROTEIN"/>
    <property type="match status" value="1"/>
</dbReference>
<evidence type="ECO:0000313" key="3">
    <source>
        <dbReference type="EMBL" id="RVW87371.1"/>
    </source>
</evidence>
<evidence type="ECO:0000313" key="4">
    <source>
        <dbReference type="Proteomes" id="UP000288805"/>
    </source>
</evidence>
<feature type="region of interest" description="Disordered" evidence="1">
    <location>
        <begin position="519"/>
        <end position="642"/>
    </location>
</feature>
<dbReference type="InterPro" id="IPR032001">
    <property type="entry name" value="SAWADEE_dom"/>
</dbReference>
<dbReference type="GO" id="GO:0003682">
    <property type="term" value="F:chromatin binding"/>
    <property type="evidence" value="ECO:0007669"/>
    <property type="project" value="InterPro"/>
</dbReference>
<proteinExistence type="predicted"/>
<feature type="domain" description="SAWADEE" evidence="2">
    <location>
        <begin position="9"/>
        <end position="105"/>
    </location>
</feature>
<comment type="caution">
    <text evidence="3">The sequence shown here is derived from an EMBL/GenBank/DDBJ whole genome shotgun (WGS) entry which is preliminary data.</text>
</comment>
<feature type="compositionally biased region" description="Polar residues" evidence="1">
    <location>
        <begin position="536"/>
        <end position="552"/>
    </location>
</feature>
<dbReference type="Proteomes" id="UP000288805">
    <property type="component" value="Unassembled WGS sequence"/>
</dbReference>
<reference evidence="3 4" key="1">
    <citation type="journal article" date="2018" name="PLoS Genet.">
        <title>Population sequencing reveals clonal diversity and ancestral inbreeding in the grapevine cultivar Chardonnay.</title>
        <authorList>
            <person name="Roach M.J."/>
            <person name="Johnson D.L."/>
            <person name="Bohlmann J."/>
            <person name="van Vuuren H.J."/>
            <person name="Jones S.J."/>
            <person name="Pretorius I.S."/>
            <person name="Schmidt S.A."/>
            <person name="Borneman A.R."/>
        </authorList>
    </citation>
    <scope>NUCLEOTIDE SEQUENCE [LARGE SCALE GENOMIC DNA]</scope>
    <source>
        <strain evidence="4">cv. Chardonnay</strain>
        <tissue evidence="3">Leaf</tissue>
    </source>
</reference>
<organism evidence="3 4">
    <name type="scientific">Vitis vinifera</name>
    <name type="common">Grape</name>
    <dbReference type="NCBI Taxonomy" id="29760"/>
    <lineage>
        <taxon>Eukaryota</taxon>
        <taxon>Viridiplantae</taxon>
        <taxon>Streptophyta</taxon>
        <taxon>Embryophyta</taxon>
        <taxon>Tracheophyta</taxon>
        <taxon>Spermatophyta</taxon>
        <taxon>Magnoliopsida</taxon>
        <taxon>eudicotyledons</taxon>
        <taxon>Gunneridae</taxon>
        <taxon>Pentapetalae</taxon>
        <taxon>rosids</taxon>
        <taxon>Vitales</taxon>
        <taxon>Vitaceae</taxon>
        <taxon>Viteae</taxon>
        <taxon>Vitis</taxon>
    </lineage>
</organism>
<feature type="compositionally biased region" description="Low complexity" evidence="1">
    <location>
        <begin position="609"/>
        <end position="619"/>
    </location>
</feature>
<feature type="compositionally biased region" description="Basic and acidic residues" evidence="1">
    <location>
        <begin position="521"/>
        <end position="535"/>
    </location>
</feature>
<sequence length="642" mass="70901">MGTGTGDATVELEAMRKDDSSWHPCRVSLSSTGFGLIVDFGSQDLEDIISNEEEALARLRIRSVPLQGEDCSLIEEGERVLATHKSHFKTLSFDAMVEKEMSHEFHIECDLIDWGIMLGINSTLPGHTCSATLIPFSAFGHVWNPQNQPNSKQGLTVDENLWKSKELLMVQGYKLDMISIAECAVGSDCVVLSHWRCREALRVRHSTRISCRCTFVIKWLHQDLKGATSIVPSSSIMKLATQSITVHPMVAAFLKPIKTLNCSAAPSFSTVFEDVDCEVDLHKLLEKQIEEISNLADASKKEISEDILFGIKGESLQEIYSFFKQITSEHGSQGSTTPDSSIQKELSENRAYLSPLASRAALASIMSNLPQKLEFSIYHEEENGFACAPDNITNKHVTMDLLNGTKPVKDKLSSEIEAAFIPAEIFKSLITTEKGASRRPLLVEASSEIANPKSQNDASPSLSGLIEERELRQPAKESRFTSSAIQKHAVSSTSNAEMKTHAEEIKSVALTNKRLTRSAVHKQEENLAMEVKQRSEVNNSAQDIESNSSEGNVTIPDRKAPKKKKPVSLPPAAQSSPVTEERNKKRKMPSAVETASKTEGKVSRNGGNSESQKSKSTSSKKQELRFSPRLRFLPRTRSANKC</sequence>
<evidence type="ECO:0000259" key="2">
    <source>
        <dbReference type="Pfam" id="PF16719"/>
    </source>
</evidence>